<protein>
    <submittedName>
        <fullName evidence="6">Site-specific recombinase</fullName>
    </submittedName>
</protein>
<keyword evidence="3" id="KW-0238">DNA-binding</keyword>
<dbReference type="InterPro" id="IPR050090">
    <property type="entry name" value="Tyrosine_recombinase_XerCD"/>
</dbReference>
<dbReference type="PANTHER" id="PTHR30349:SF41">
    <property type="entry name" value="INTEGRASE_RECOMBINASE PROTEIN MJ0367-RELATED"/>
    <property type="match status" value="1"/>
</dbReference>
<reference evidence="6 7" key="2">
    <citation type="submission" date="2015-01" db="EMBL/GenBank/DDBJ databases">
        <authorList>
            <consortium name="NBRP consortium"/>
            <person name="Sawabe T."/>
            <person name="Meirelles P."/>
            <person name="Feng G."/>
            <person name="Sayaka M."/>
            <person name="Hattori M."/>
            <person name="Ohkuma M."/>
        </authorList>
    </citation>
    <scope>NUCLEOTIDE SEQUENCE [LARGE SCALE GENOMIC DNA]</scope>
    <source>
        <strain evidence="6 7">JCM19232</strain>
    </source>
</reference>
<comment type="similarity">
    <text evidence="1">Belongs to the 'phage' integrase family.</text>
</comment>
<dbReference type="GO" id="GO:0015074">
    <property type="term" value="P:DNA integration"/>
    <property type="evidence" value="ECO:0007669"/>
    <property type="project" value="UniProtKB-KW"/>
</dbReference>
<reference evidence="6 7" key="1">
    <citation type="submission" date="2015-01" db="EMBL/GenBank/DDBJ databases">
        <title>Vibrio sp. C5 JCM 19232 whole genome shotgun sequence.</title>
        <authorList>
            <person name="Sawabe T."/>
            <person name="Meirelles P."/>
            <person name="Feng G."/>
            <person name="Sayaka M."/>
            <person name="Hattori M."/>
            <person name="Ohkuma M."/>
        </authorList>
    </citation>
    <scope>NUCLEOTIDE SEQUENCE [LARGE SCALE GENOMIC DNA]</scope>
    <source>
        <strain evidence="6 7">JCM19232</strain>
    </source>
</reference>
<evidence type="ECO:0000256" key="2">
    <source>
        <dbReference type="ARBA" id="ARBA00022908"/>
    </source>
</evidence>
<feature type="domain" description="Tyr recombinase" evidence="5">
    <location>
        <begin position="182"/>
        <end position="399"/>
    </location>
</feature>
<sequence>MPVKIMKNFSRWSHIGLDGQLEIIKPRNIPFVSYSNGVPCYEANMYIHKLLEYNRKDSTLKTYANQIIHLVKFVEKTPNIHYFSQLTDLTFRLFIQGLQAERKSCGNKARQNNKVIEIGIRCLDFLKFVQEFHDLHLFIGTDKSNAITIKETKHKLTIEGSRYKKEVTSITHSSLPSKDAVKRRLPVNEQDALKVWTFIQNQENLAVRYRDIALYQIMEQTGGRLQELHLVTVKDYNDAKKMDNPSIKLHTLKRRDENVTRHVPVPNTLITDIGMYMKFRRKILKKNKVKDHGILFVSTTTGRPLSADSWTTYMNKWKKELGIEGDLHPHLYRHGFITNKLIEIILQHKEVSNADDFRKHILHTEVFKLQLKEWTGHTHLHSLENYIHLAFSELNGYAKTYDSVALSSSVGIVKDQLARLKVQLKKKDVSLSEGISQMEGILYSFELDISASLERKGEKLQ</sequence>
<name>A0A0B8PNI7_9VIBR</name>
<keyword evidence="2" id="KW-0229">DNA integration</keyword>
<dbReference type="GO" id="GO:0003677">
    <property type="term" value="F:DNA binding"/>
    <property type="evidence" value="ECO:0007669"/>
    <property type="project" value="UniProtKB-KW"/>
</dbReference>
<dbReference type="InterPro" id="IPR013762">
    <property type="entry name" value="Integrase-like_cat_sf"/>
</dbReference>
<comment type="caution">
    <text evidence="6">The sequence shown here is derived from an EMBL/GenBank/DDBJ whole genome shotgun (WGS) entry which is preliminary data.</text>
</comment>
<evidence type="ECO:0000259" key="5">
    <source>
        <dbReference type="PROSITE" id="PS51898"/>
    </source>
</evidence>
<accession>A0A0B8PNI7</accession>
<dbReference type="CDD" id="cd00397">
    <property type="entry name" value="DNA_BRE_C"/>
    <property type="match status" value="1"/>
</dbReference>
<keyword evidence="4" id="KW-0233">DNA recombination</keyword>
<dbReference type="SUPFAM" id="SSF56349">
    <property type="entry name" value="DNA breaking-rejoining enzymes"/>
    <property type="match status" value="1"/>
</dbReference>
<dbReference type="AlphaFoldDB" id="A0A0B8PNI7"/>
<dbReference type="PROSITE" id="PS51898">
    <property type="entry name" value="TYR_RECOMBINASE"/>
    <property type="match status" value="1"/>
</dbReference>
<dbReference type="Gene3D" id="1.10.443.10">
    <property type="entry name" value="Intergrase catalytic core"/>
    <property type="match status" value="1"/>
</dbReference>
<proteinExistence type="inferred from homology"/>
<dbReference type="InterPro" id="IPR002104">
    <property type="entry name" value="Integrase_catalytic"/>
</dbReference>
<evidence type="ECO:0000313" key="7">
    <source>
        <dbReference type="Proteomes" id="UP000031670"/>
    </source>
</evidence>
<dbReference type="Proteomes" id="UP000031670">
    <property type="component" value="Unassembled WGS sequence"/>
</dbReference>
<evidence type="ECO:0000256" key="1">
    <source>
        <dbReference type="ARBA" id="ARBA00008857"/>
    </source>
</evidence>
<dbReference type="GO" id="GO:0006310">
    <property type="term" value="P:DNA recombination"/>
    <property type="evidence" value="ECO:0007669"/>
    <property type="project" value="UniProtKB-KW"/>
</dbReference>
<evidence type="ECO:0000256" key="3">
    <source>
        <dbReference type="ARBA" id="ARBA00023125"/>
    </source>
</evidence>
<evidence type="ECO:0000256" key="4">
    <source>
        <dbReference type="ARBA" id="ARBA00023172"/>
    </source>
</evidence>
<dbReference type="Pfam" id="PF00589">
    <property type="entry name" value="Phage_integrase"/>
    <property type="match status" value="1"/>
</dbReference>
<dbReference type="InterPro" id="IPR011010">
    <property type="entry name" value="DNA_brk_join_enz"/>
</dbReference>
<gene>
    <name evidence="6" type="ORF">JCM19232_919</name>
</gene>
<dbReference type="PANTHER" id="PTHR30349">
    <property type="entry name" value="PHAGE INTEGRASE-RELATED"/>
    <property type="match status" value="1"/>
</dbReference>
<organism evidence="6 7">
    <name type="scientific">Vibrio ishigakensis</name>
    <dbReference type="NCBI Taxonomy" id="1481914"/>
    <lineage>
        <taxon>Bacteria</taxon>
        <taxon>Pseudomonadati</taxon>
        <taxon>Pseudomonadota</taxon>
        <taxon>Gammaproteobacteria</taxon>
        <taxon>Vibrionales</taxon>
        <taxon>Vibrionaceae</taxon>
        <taxon>Vibrio</taxon>
    </lineage>
</organism>
<evidence type="ECO:0000313" key="6">
    <source>
        <dbReference type="EMBL" id="GAM64249.1"/>
    </source>
</evidence>
<dbReference type="EMBL" id="BBSA01000012">
    <property type="protein sequence ID" value="GAM64249.1"/>
    <property type="molecule type" value="Genomic_DNA"/>
</dbReference>